<name>A0ABU2TIC9_9ACTN</name>
<evidence type="ECO:0000313" key="1">
    <source>
        <dbReference type="EMBL" id="MDT0460677.1"/>
    </source>
</evidence>
<reference evidence="1" key="1">
    <citation type="submission" date="2024-05" db="EMBL/GenBank/DDBJ databases">
        <title>30 novel species of actinomycetes from the DSMZ collection.</title>
        <authorList>
            <person name="Nouioui I."/>
        </authorList>
    </citation>
    <scope>NUCLEOTIDE SEQUENCE</scope>
    <source>
        <strain evidence="1">DSM 41527</strain>
    </source>
</reference>
<dbReference type="EMBL" id="JAVRFE010000071">
    <property type="protein sequence ID" value="MDT0460677.1"/>
    <property type="molecule type" value="Genomic_DNA"/>
</dbReference>
<dbReference type="Proteomes" id="UP001180551">
    <property type="component" value="Unassembled WGS sequence"/>
</dbReference>
<evidence type="ECO:0000313" key="2">
    <source>
        <dbReference type="Proteomes" id="UP001180551"/>
    </source>
</evidence>
<dbReference type="RefSeq" id="WP_311627599.1">
    <property type="nucleotide sequence ID" value="NZ_JAVRFE010000071.1"/>
</dbReference>
<sequence>MNTCESNAYLEWWANPSTCLARIPVRLTPDLGNTTWNAIVSPALDDDAGDSLQLLIDASPFFTLRFEDDSTTEVEAAHSGDVHCLRLSAAPSPGSGV</sequence>
<comment type="caution">
    <text evidence="1">The sequence shown here is derived from an EMBL/GenBank/DDBJ whole genome shotgun (WGS) entry which is preliminary data.</text>
</comment>
<protein>
    <submittedName>
        <fullName evidence="1">Uncharacterized protein</fullName>
    </submittedName>
</protein>
<gene>
    <name evidence="1" type="ORF">RM550_33970</name>
</gene>
<proteinExistence type="predicted"/>
<accession>A0ABU2TIC9</accession>
<keyword evidence="2" id="KW-1185">Reference proteome</keyword>
<organism evidence="1 2">
    <name type="scientific">Streptomyces mooreae</name>
    <dbReference type="NCBI Taxonomy" id="3075523"/>
    <lineage>
        <taxon>Bacteria</taxon>
        <taxon>Bacillati</taxon>
        <taxon>Actinomycetota</taxon>
        <taxon>Actinomycetes</taxon>
        <taxon>Kitasatosporales</taxon>
        <taxon>Streptomycetaceae</taxon>
        <taxon>Streptomyces</taxon>
    </lineage>
</organism>